<dbReference type="SMART" id="SM00746">
    <property type="entry name" value="TRASH"/>
    <property type="match status" value="1"/>
</dbReference>
<reference evidence="2 3" key="1">
    <citation type="submission" date="2020-08" db="EMBL/GenBank/DDBJ databases">
        <title>Bridging the membrane lipid divide: bacteria of the FCB group superphylum have the potential to synthesize archaeal ether lipids.</title>
        <authorList>
            <person name="Villanueva L."/>
            <person name="Von Meijenfeldt F.A.B."/>
            <person name="Westbye A.B."/>
            <person name="Yadav S."/>
            <person name="Hopmans E.C."/>
            <person name="Dutilh B.E."/>
            <person name="Sinninghe Damste J.S."/>
        </authorList>
    </citation>
    <scope>NUCLEOTIDE SEQUENCE [LARGE SCALE GENOMIC DNA]</scope>
    <source>
        <strain evidence="2">NIOZ-UU30</strain>
    </source>
</reference>
<dbReference type="InterPro" id="IPR009078">
    <property type="entry name" value="Ferritin-like_SF"/>
</dbReference>
<dbReference type="AlphaFoldDB" id="A0A8J6NSI3"/>
<dbReference type="Pfam" id="PF04945">
    <property type="entry name" value="YHS"/>
    <property type="match status" value="1"/>
</dbReference>
<dbReference type="Proteomes" id="UP000603434">
    <property type="component" value="Unassembled WGS sequence"/>
</dbReference>
<evidence type="ECO:0000313" key="3">
    <source>
        <dbReference type="Proteomes" id="UP000603434"/>
    </source>
</evidence>
<organism evidence="2 3">
    <name type="scientific">Candidatus Desulfatibia profunda</name>
    <dbReference type="NCBI Taxonomy" id="2841695"/>
    <lineage>
        <taxon>Bacteria</taxon>
        <taxon>Pseudomonadati</taxon>
        <taxon>Thermodesulfobacteriota</taxon>
        <taxon>Desulfobacteria</taxon>
        <taxon>Desulfobacterales</taxon>
        <taxon>Desulfobacterales incertae sedis</taxon>
        <taxon>Candidatus Desulfatibia</taxon>
    </lineage>
</organism>
<sequence length="77" mass="9161">MYIDPVCFMEVDPARKDYTFTYQMRTYYFCAESCRKSFEANPEKYLGQNAPKHKGWWSRYLERLNKATGGKPPKCCD</sequence>
<proteinExistence type="predicted"/>
<dbReference type="InterPro" id="IPR011017">
    <property type="entry name" value="TRASH_dom"/>
</dbReference>
<comment type="caution">
    <text evidence="2">The sequence shown here is derived from an EMBL/GenBank/DDBJ whole genome shotgun (WGS) entry which is preliminary data.</text>
</comment>
<dbReference type="InterPro" id="IPR012348">
    <property type="entry name" value="RNR-like"/>
</dbReference>
<name>A0A8J6NSI3_9BACT</name>
<evidence type="ECO:0000259" key="1">
    <source>
        <dbReference type="SMART" id="SM00746"/>
    </source>
</evidence>
<dbReference type="EMBL" id="JACNJH010000199">
    <property type="protein sequence ID" value="MBC8362516.1"/>
    <property type="molecule type" value="Genomic_DNA"/>
</dbReference>
<dbReference type="Gene3D" id="1.10.620.20">
    <property type="entry name" value="Ribonucleotide Reductase, subunit A"/>
    <property type="match status" value="1"/>
</dbReference>
<dbReference type="SUPFAM" id="SSF47240">
    <property type="entry name" value="Ferritin-like"/>
    <property type="match status" value="1"/>
</dbReference>
<dbReference type="GO" id="GO:0016491">
    <property type="term" value="F:oxidoreductase activity"/>
    <property type="evidence" value="ECO:0007669"/>
    <property type="project" value="InterPro"/>
</dbReference>
<gene>
    <name evidence="2" type="ORF">H8E23_14085</name>
</gene>
<feature type="domain" description="TRASH" evidence="1">
    <location>
        <begin position="4"/>
        <end position="42"/>
    </location>
</feature>
<evidence type="ECO:0000313" key="2">
    <source>
        <dbReference type="EMBL" id="MBC8362516.1"/>
    </source>
</evidence>
<dbReference type="InterPro" id="IPR007029">
    <property type="entry name" value="YHS_dom"/>
</dbReference>
<accession>A0A8J6NSI3</accession>
<protein>
    <submittedName>
        <fullName evidence="2">YHS domain-containing protein</fullName>
    </submittedName>
</protein>